<dbReference type="SUPFAM" id="SSF56300">
    <property type="entry name" value="Metallo-dependent phosphatases"/>
    <property type="match status" value="1"/>
</dbReference>
<evidence type="ECO:0000313" key="3">
    <source>
        <dbReference type="Proteomes" id="UP000187194"/>
    </source>
</evidence>
<dbReference type="PANTHER" id="PTHR36492:SF2">
    <property type="entry name" value="[ACYL-CARRIER-PROTEIN] PHOSPHODIESTERASE PPTH"/>
    <property type="match status" value="1"/>
</dbReference>
<protein>
    <submittedName>
        <fullName evidence="2">Metallophosphoesterase</fullName>
    </submittedName>
</protein>
<dbReference type="AlphaFoldDB" id="A0A1R1JHB7"/>
<name>A0A1R1JHB7_9BURK</name>
<evidence type="ECO:0000259" key="1">
    <source>
        <dbReference type="Pfam" id="PF00149"/>
    </source>
</evidence>
<dbReference type="EMBL" id="MTJZ01000003">
    <property type="protein sequence ID" value="OMG74767.1"/>
    <property type="molecule type" value="Genomic_DNA"/>
</dbReference>
<dbReference type="Proteomes" id="UP000187194">
    <property type="component" value="Unassembled WGS sequence"/>
</dbReference>
<dbReference type="Pfam" id="PF00149">
    <property type="entry name" value="Metallophos"/>
    <property type="match status" value="1"/>
</dbReference>
<dbReference type="InterPro" id="IPR052963">
    <property type="entry name" value="Pantetheine_PDE"/>
</dbReference>
<dbReference type="Gene3D" id="3.60.21.10">
    <property type="match status" value="1"/>
</dbReference>
<organism evidence="2 3">
    <name type="scientific">Burkholderia ubonensis</name>
    <dbReference type="NCBI Taxonomy" id="101571"/>
    <lineage>
        <taxon>Bacteria</taxon>
        <taxon>Pseudomonadati</taxon>
        <taxon>Pseudomonadota</taxon>
        <taxon>Betaproteobacteria</taxon>
        <taxon>Burkholderiales</taxon>
        <taxon>Burkholderiaceae</taxon>
        <taxon>Burkholderia</taxon>
        <taxon>Burkholderia cepacia complex</taxon>
    </lineage>
</organism>
<sequence>MRIFALSDLHVDFDANARWAADLSRSDYQRDVLILAGDLSDSLDAVERCLEGMARRFRQVFFVPGNHELWVARDGRDATSVDKFARLRGVVERGGATMRAASVERVSIVPLFGWYDYSFGMPGPELRQTWMDFHACRWPDGWSDADVTDYFIRQNAPPDLAREDVTISFSHFLPRIDLMPAFIPPARRVIYPVLGSIRIERLVRTIRPAIHVYGHSHVNRDIRIDGIRYINNAFGYPYEERIASKALKCIYGAD</sequence>
<gene>
    <name evidence="2" type="ORF">BW685_03150</name>
</gene>
<evidence type="ECO:0000313" key="2">
    <source>
        <dbReference type="EMBL" id="OMG74767.1"/>
    </source>
</evidence>
<dbReference type="PANTHER" id="PTHR36492">
    <property type="match status" value="1"/>
</dbReference>
<proteinExistence type="predicted"/>
<dbReference type="CDD" id="cd00838">
    <property type="entry name" value="MPP_superfamily"/>
    <property type="match status" value="1"/>
</dbReference>
<reference evidence="2 3" key="1">
    <citation type="submission" date="2017-01" db="EMBL/GenBank/DDBJ databases">
        <title>Phylogeographic, genomic and meropenem susceptibility analysis of Burkholderia ubonensis.</title>
        <authorList>
            <person name="Price E.P."/>
            <person name="Sarovich D.S."/>
            <person name="Webb J.R."/>
            <person name="Hall C.M."/>
            <person name="Sahl J.W."/>
            <person name="Kaestli M."/>
            <person name="Mayo M."/>
            <person name="Harrington G."/>
            <person name="Baker A.L."/>
            <person name="Sidak-Loftis L.C."/>
            <person name="Lummis M."/>
            <person name="Schupp J.M."/>
            <person name="Gillece J.D."/>
            <person name="Tuanyok A."/>
            <person name="Warner J."/>
            <person name="Busch J.D."/>
            <person name="Keim P."/>
            <person name="Currie B.J."/>
            <person name="Wagner D.M."/>
        </authorList>
    </citation>
    <scope>NUCLEOTIDE SEQUENCE [LARGE SCALE GENOMIC DNA]</scope>
    <source>
        <strain evidence="2 3">A21</strain>
    </source>
</reference>
<accession>A0A1R1JHB7</accession>
<dbReference type="GO" id="GO:0016787">
    <property type="term" value="F:hydrolase activity"/>
    <property type="evidence" value="ECO:0007669"/>
    <property type="project" value="InterPro"/>
</dbReference>
<comment type="caution">
    <text evidence="2">The sequence shown here is derived from an EMBL/GenBank/DDBJ whole genome shotgun (WGS) entry which is preliminary data.</text>
</comment>
<dbReference type="InterPro" id="IPR029052">
    <property type="entry name" value="Metallo-depent_PP-like"/>
</dbReference>
<dbReference type="InterPro" id="IPR004843">
    <property type="entry name" value="Calcineurin-like_PHP"/>
</dbReference>
<feature type="domain" description="Calcineurin-like phosphoesterase" evidence="1">
    <location>
        <begin position="1"/>
        <end position="218"/>
    </location>
</feature>
<dbReference type="RefSeq" id="WP_076474747.1">
    <property type="nucleotide sequence ID" value="NZ_MTJZ01000003.1"/>
</dbReference>